<dbReference type="Proteomes" id="UP000712281">
    <property type="component" value="Unassembled WGS sequence"/>
</dbReference>
<comment type="caution">
    <text evidence="1">The sequence shown here is derived from an EMBL/GenBank/DDBJ whole genome shotgun (WGS) entry which is preliminary data.</text>
</comment>
<accession>A0A8S9MG27</accession>
<organism evidence="1 2">
    <name type="scientific">Brassica cretica</name>
    <name type="common">Mustard</name>
    <dbReference type="NCBI Taxonomy" id="69181"/>
    <lineage>
        <taxon>Eukaryota</taxon>
        <taxon>Viridiplantae</taxon>
        <taxon>Streptophyta</taxon>
        <taxon>Embryophyta</taxon>
        <taxon>Tracheophyta</taxon>
        <taxon>Spermatophyta</taxon>
        <taxon>Magnoliopsida</taxon>
        <taxon>eudicotyledons</taxon>
        <taxon>Gunneridae</taxon>
        <taxon>Pentapetalae</taxon>
        <taxon>rosids</taxon>
        <taxon>malvids</taxon>
        <taxon>Brassicales</taxon>
        <taxon>Brassicaceae</taxon>
        <taxon>Brassiceae</taxon>
        <taxon>Brassica</taxon>
    </lineage>
</organism>
<dbReference type="AlphaFoldDB" id="A0A8S9MG27"/>
<proteinExistence type="predicted"/>
<reference evidence="1" key="1">
    <citation type="submission" date="2019-12" db="EMBL/GenBank/DDBJ databases">
        <title>Genome sequencing and annotation of Brassica cretica.</title>
        <authorList>
            <person name="Studholme D.J."/>
            <person name="Sarris P.F."/>
        </authorList>
    </citation>
    <scope>NUCLEOTIDE SEQUENCE</scope>
    <source>
        <strain evidence="1">PFS-001/15</strain>
        <tissue evidence="1">Leaf</tissue>
    </source>
</reference>
<dbReference type="EMBL" id="QGKW02000007">
    <property type="protein sequence ID" value="KAF2619174.1"/>
    <property type="molecule type" value="Genomic_DNA"/>
</dbReference>
<evidence type="ECO:0000313" key="2">
    <source>
        <dbReference type="Proteomes" id="UP000712281"/>
    </source>
</evidence>
<evidence type="ECO:0000313" key="1">
    <source>
        <dbReference type="EMBL" id="KAF2619174.1"/>
    </source>
</evidence>
<name>A0A8S9MG27_BRACR</name>
<protein>
    <submittedName>
        <fullName evidence="1">Uncharacterized protein</fullName>
    </submittedName>
</protein>
<sequence>MDPWQMPMLPWRWIKADAMVHMSLLLIQWFKLERKRLPVGDAARGTLVTSEAVKYQCNDSEVIHLSRFITSRHNGVVKVE</sequence>
<gene>
    <name evidence="1" type="ORF">F2Q68_00039046</name>
</gene>